<evidence type="ECO:0000256" key="3">
    <source>
        <dbReference type="ARBA" id="ARBA00022833"/>
    </source>
</evidence>
<keyword evidence="2 4" id="KW-0863">Zinc-finger</keyword>
<dbReference type="OrthoDB" id="407198at2759"/>
<dbReference type="Pfam" id="PF01753">
    <property type="entry name" value="zf-MYND"/>
    <property type="match status" value="1"/>
</dbReference>
<dbReference type="EMBL" id="MCGR01000002">
    <property type="protein sequence ID" value="ORY91762.1"/>
    <property type="molecule type" value="Genomic_DNA"/>
</dbReference>
<dbReference type="InterPro" id="IPR002893">
    <property type="entry name" value="Znf_MYND"/>
</dbReference>
<comment type="caution">
    <text evidence="6">The sequence shown here is derived from an EMBL/GenBank/DDBJ whole genome shotgun (WGS) entry which is preliminary data.</text>
</comment>
<evidence type="ECO:0000256" key="4">
    <source>
        <dbReference type="PROSITE-ProRule" id="PRU00134"/>
    </source>
</evidence>
<dbReference type="PROSITE" id="PS50865">
    <property type="entry name" value="ZF_MYND_2"/>
    <property type="match status" value="1"/>
</dbReference>
<keyword evidence="1" id="KW-0479">Metal-binding</keyword>
<evidence type="ECO:0000313" key="6">
    <source>
        <dbReference type="EMBL" id="ORY91762.1"/>
    </source>
</evidence>
<name>A0A1Y2G5I0_9BASI</name>
<dbReference type="AlphaFoldDB" id="A0A1Y2G5I0"/>
<dbReference type="SUPFAM" id="SSF144232">
    <property type="entry name" value="HIT/MYND zinc finger-like"/>
    <property type="match status" value="1"/>
</dbReference>
<sequence>MKENRECAVCPTTTALKACSKCKKAFYCSTEHAKLLWPIHKRFCGTGVEPWFEDDLTEAELEDLERESWQGILFNITHDRRKRPLKTIALDFLPPGTPRKASPSFRGRIARSHSNQQGFWKSTGSESWTQDPLLRSWLISLARDFRYLVLNTEGAELRPLGKMTSPLEGAWNMISSTRLATSHPSWNLSAEAFELRNKFLLQAVIARYLELRIALDTRKAEEEYFNALLAAERLRIIASSETSEEPLTAAIASFASRQIASLQRNWKDYQSRKASRRSGDGGT</sequence>
<gene>
    <name evidence="6" type="ORF">BCR35DRAFT_349536</name>
</gene>
<protein>
    <recommendedName>
        <fullName evidence="5">MYND-type domain-containing protein</fullName>
    </recommendedName>
</protein>
<reference evidence="6 7" key="1">
    <citation type="submission" date="2016-07" db="EMBL/GenBank/DDBJ databases">
        <title>Pervasive Adenine N6-methylation of Active Genes in Fungi.</title>
        <authorList>
            <consortium name="DOE Joint Genome Institute"/>
            <person name="Mondo S.J."/>
            <person name="Dannebaum R.O."/>
            <person name="Kuo R.C."/>
            <person name="Labutti K."/>
            <person name="Haridas S."/>
            <person name="Kuo A."/>
            <person name="Salamov A."/>
            <person name="Ahrendt S.R."/>
            <person name="Lipzen A."/>
            <person name="Sullivan W."/>
            <person name="Andreopoulos W.B."/>
            <person name="Clum A."/>
            <person name="Lindquist E."/>
            <person name="Daum C."/>
            <person name="Ramamoorthy G.K."/>
            <person name="Gryganskyi A."/>
            <person name="Culley D."/>
            <person name="Magnuson J.K."/>
            <person name="James T.Y."/>
            <person name="O'Malley M.A."/>
            <person name="Stajich J.E."/>
            <person name="Spatafora J.W."/>
            <person name="Visel A."/>
            <person name="Grigoriev I.V."/>
        </authorList>
    </citation>
    <scope>NUCLEOTIDE SEQUENCE [LARGE SCALE GENOMIC DNA]</scope>
    <source>
        <strain evidence="6 7">62-1032</strain>
    </source>
</reference>
<dbReference type="Proteomes" id="UP000193467">
    <property type="component" value="Unassembled WGS sequence"/>
</dbReference>
<evidence type="ECO:0000256" key="1">
    <source>
        <dbReference type="ARBA" id="ARBA00022723"/>
    </source>
</evidence>
<evidence type="ECO:0000259" key="5">
    <source>
        <dbReference type="PROSITE" id="PS50865"/>
    </source>
</evidence>
<dbReference type="Gene3D" id="6.10.140.2220">
    <property type="match status" value="1"/>
</dbReference>
<accession>A0A1Y2G5I0</accession>
<dbReference type="InParanoid" id="A0A1Y2G5I0"/>
<dbReference type="GO" id="GO:0008270">
    <property type="term" value="F:zinc ion binding"/>
    <property type="evidence" value="ECO:0007669"/>
    <property type="project" value="UniProtKB-KW"/>
</dbReference>
<keyword evidence="3" id="KW-0862">Zinc</keyword>
<organism evidence="6 7">
    <name type="scientific">Leucosporidium creatinivorum</name>
    <dbReference type="NCBI Taxonomy" id="106004"/>
    <lineage>
        <taxon>Eukaryota</taxon>
        <taxon>Fungi</taxon>
        <taxon>Dikarya</taxon>
        <taxon>Basidiomycota</taxon>
        <taxon>Pucciniomycotina</taxon>
        <taxon>Microbotryomycetes</taxon>
        <taxon>Leucosporidiales</taxon>
        <taxon>Leucosporidium</taxon>
    </lineage>
</organism>
<evidence type="ECO:0000313" key="7">
    <source>
        <dbReference type="Proteomes" id="UP000193467"/>
    </source>
</evidence>
<keyword evidence="7" id="KW-1185">Reference proteome</keyword>
<feature type="domain" description="MYND-type" evidence="5">
    <location>
        <begin position="7"/>
        <end position="44"/>
    </location>
</feature>
<proteinExistence type="predicted"/>
<evidence type="ECO:0000256" key="2">
    <source>
        <dbReference type="ARBA" id="ARBA00022771"/>
    </source>
</evidence>
<dbReference type="PROSITE" id="PS01360">
    <property type="entry name" value="ZF_MYND_1"/>
    <property type="match status" value="1"/>
</dbReference>